<evidence type="ECO:0000256" key="9">
    <source>
        <dbReference type="SAM" id="Phobius"/>
    </source>
</evidence>
<dbReference type="Gene3D" id="1.20.1560.10">
    <property type="entry name" value="ABC transporter type 1, transmembrane domain"/>
    <property type="match status" value="2"/>
</dbReference>
<dbReference type="EMBL" id="MU001684">
    <property type="protein sequence ID" value="KAF2456054.1"/>
    <property type="molecule type" value="Genomic_DNA"/>
</dbReference>
<evidence type="ECO:0000259" key="11">
    <source>
        <dbReference type="PROSITE" id="PS50929"/>
    </source>
</evidence>
<dbReference type="GO" id="GO:0005524">
    <property type="term" value="F:ATP binding"/>
    <property type="evidence" value="ECO:0007669"/>
    <property type="project" value="UniProtKB-KW"/>
</dbReference>
<dbReference type="InterPro" id="IPR036640">
    <property type="entry name" value="ABC1_TM_sf"/>
</dbReference>
<dbReference type="Pfam" id="PF00664">
    <property type="entry name" value="ABC_membrane"/>
    <property type="match status" value="2"/>
</dbReference>
<evidence type="ECO:0000256" key="5">
    <source>
        <dbReference type="ARBA" id="ARBA00022840"/>
    </source>
</evidence>
<keyword evidence="4" id="KW-0547">Nucleotide-binding</keyword>
<feature type="transmembrane region" description="Helical" evidence="9">
    <location>
        <begin position="310"/>
        <end position="331"/>
    </location>
</feature>
<dbReference type="GO" id="GO:0016887">
    <property type="term" value="F:ATP hydrolysis activity"/>
    <property type="evidence" value="ECO:0007669"/>
    <property type="project" value="InterPro"/>
</dbReference>
<keyword evidence="12" id="KW-0378">Hydrolase</keyword>
<feature type="domain" description="ABC transporter" evidence="10">
    <location>
        <begin position="1216"/>
        <end position="1473"/>
    </location>
</feature>
<name>A0A6A6NX23_9PEZI</name>
<dbReference type="GO" id="GO:0016020">
    <property type="term" value="C:membrane"/>
    <property type="evidence" value="ECO:0007669"/>
    <property type="project" value="UniProtKB-SubCell"/>
</dbReference>
<keyword evidence="13" id="KW-1185">Reference proteome</keyword>
<evidence type="ECO:0000256" key="8">
    <source>
        <dbReference type="SAM" id="MobiDB-lite"/>
    </source>
</evidence>
<feature type="transmembrane region" description="Helical" evidence="9">
    <location>
        <begin position="70"/>
        <end position="87"/>
    </location>
</feature>
<dbReference type="SMART" id="SM00382">
    <property type="entry name" value="AAA"/>
    <property type="match status" value="2"/>
</dbReference>
<feature type="transmembrane region" description="Helical" evidence="9">
    <location>
        <begin position="1019"/>
        <end position="1051"/>
    </location>
</feature>
<dbReference type="InterPro" id="IPR050173">
    <property type="entry name" value="ABC_transporter_C-like"/>
</dbReference>
<evidence type="ECO:0000256" key="3">
    <source>
        <dbReference type="ARBA" id="ARBA00022692"/>
    </source>
</evidence>
<dbReference type="InterPro" id="IPR017871">
    <property type="entry name" value="ABC_transporter-like_CS"/>
</dbReference>
<dbReference type="Proteomes" id="UP000799766">
    <property type="component" value="Unassembled WGS sequence"/>
</dbReference>
<feature type="transmembrane region" description="Helical" evidence="9">
    <location>
        <begin position="1123"/>
        <end position="1143"/>
    </location>
</feature>
<dbReference type="PANTHER" id="PTHR24223:SF399">
    <property type="entry name" value="ABC TRANSPORTER ATNG"/>
    <property type="match status" value="1"/>
</dbReference>
<comment type="subcellular location">
    <subcellularLocation>
        <location evidence="1">Membrane</location>
        <topology evidence="1">Multi-pass membrane protein</topology>
    </subcellularLocation>
</comment>
<keyword evidence="3 9" id="KW-0812">Transmembrane</keyword>
<reference evidence="12" key="1">
    <citation type="journal article" date="2020" name="Stud. Mycol.">
        <title>101 Dothideomycetes genomes: a test case for predicting lifestyles and emergence of pathogens.</title>
        <authorList>
            <person name="Haridas S."/>
            <person name="Albert R."/>
            <person name="Binder M."/>
            <person name="Bloem J."/>
            <person name="Labutti K."/>
            <person name="Salamov A."/>
            <person name="Andreopoulos B."/>
            <person name="Baker S."/>
            <person name="Barry K."/>
            <person name="Bills G."/>
            <person name="Bluhm B."/>
            <person name="Cannon C."/>
            <person name="Castanera R."/>
            <person name="Culley D."/>
            <person name="Daum C."/>
            <person name="Ezra D."/>
            <person name="Gonzalez J."/>
            <person name="Henrissat B."/>
            <person name="Kuo A."/>
            <person name="Liang C."/>
            <person name="Lipzen A."/>
            <person name="Lutzoni F."/>
            <person name="Magnuson J."/>
            <person name="Mondo S."/>
            <person name="Nolan M."/>
            <person name="Ohm R."/>
            <person name="Pangilinan J."/>
            <person name="Park H.-J."/>
            <person name="Ramirez L."/>
            <person name="Alfaro M."/>
            <person name="Sun H."/>
            <person name="Tritt A."/>
            <person name="Yoshinaga Y."/>
            <person name="Zwiers L.-H."/>
            <person name="Turgeon B."/>
            <person name="Goodwin S."/>
            <person name="Spatafora J."/>
            <person name="Crous P."/>
            <person name="Grigoriev I."/>
        </authorList>
    </citation>
    <scope>NUCLEOTIDE SEQUENCE</scope>
    <source>
        <strain evidence="12">ATCC 16933</strain>
    </source>
</reference>
<dbReference type="SUPFAM" id="SSF52540">
    <property type="entry name" value="P-loop containing nucleoside triphosphate hydrolases"/>
    <property type="match status" value="2"/>
</dbReference>
<dbReference type="InterPro" id="IPR044726">
    <property type="entry name" value="ABCC_6TM_D2"/>
</dbReference>
<dbReference type="GO" id="GO:0140359">
    <property type="term" value="F:ABC-type transporter activity"/>
    <property type="evidence" value="ECO:0007669"/>
    <property type="project" value="InterPro"/>
</dbReference>
<dbReference type="InterPro" id="IPR027417">
    <property type="entry name" value="P-loop_NTPase"/>
</dbReference>
<dbReference type="CDD" id="cd03250">
    <property type="entry name" value="ABCC_MRP_domain1"/>
    <property type="match status" value="1"/>
</dbReference>
<feature type="region of interest" description="Disordered" evidence="8">
    <location>
        <begin position="835"/>
        <end position="877"/>
    </location>
</feature>
<proteinExistence type="predicted"/>
<feature type="transmembrane region" description="Helical" evidence="9">
    <location>
        <begin position="408"/>
        <end position="426"/>
    </location>
</feature>
<keyword evidence="7 9" id="KW-0472">Membrane</keyword>
<evidence type="ECO:0000256" key="4">
    <source>
        <dbReference type="ARBA" id="ARBA00022741"/>
    </source>
</evidence>
<dbReference type="CDD" id="cd03244">
    <property type="entry name" value="ABCC_MRP_domain2"/>
    <property type="match status" value="1"/>
</dbReference>
<dbReference type="OrthoDB" id="6500128at2759"/>
<organism evidence="12 13">
    <name type="scientific">Lineolata rhizophorae</name>
    <dbReference type="NCBI Taxonomy" id="578093"/>
    <lineage>
        <taxon>Eukaryota</taxon>
        <taxon>Fungi</taxon>
        <taxon>Dikarya</taxon>
        <taxon>Ascomycota</taxon>
        <taxon>Pezizomycotina</taxon>
        <taxon>Dothideomycetes</taxon>
        <taxon>Dothideomycetes incertae sedis</taxon>
        <taxon>Lineolatales</taxon>
        <taxon>Lineolataceae</taxon>
        <taxon>Lineolata</taxon>
    </lineage>
</organism>
<dbReference type="Pfam" id="PF00005">
    <property type="entry name" value="ABC_tran"/>
    <property type="match status" value="2"/>
</dbReference>
<feature type="transmembrane region" description="Helical" evidence="9">
    <location>
        <begin position="898"/>
        <end position="918"/>
    </location>
</feature>
<dbReference type="SUPFAM" id="SSF90123">
    <property type="entry name" value="ABC transporter transmembrane region"/>
    <property type="match status" value="2"/>
</dbReference>
<keyword evidence="6 9" id="KW-1133">Transmembrane helix</keyword>
<dbReference type="InterPro" id="IPR011527">
    <property type="entry name" value="ABC1_TM_dom"/>
</dbReference>
<feature type="transmembrane region" description="Helical" evidence="9">
    <location>
        <begin position="32"/>
        <end position="50"/>
    </location>
</feature>
<dbReference type="InterPro" id="IPR003439">
    <property type="entry name" value="ABC_transporter-like_ATP-bd"/>
</dbReference>
<feature type="transmembrane region" description="Helical" evidence="9">
    <location>
        <begin position="99"/>
        <end position="116"/>
    </location>
</feature>
<keyword evidence="5" id="KW-0067">ATP-binding</keyword>
<dbReference type="FunFam" id="3.40.50.300:FF:000838">
    <property type="entry name" value="ABC multidrug transporter (Eurofung)"/>
    <property type="match status" value="1"/>
</dbReference>
<keyword evidence="2" id="KW-0813">Transport</keyword>
<dbReference type="Pfam" id="PF24357">
    <property type="entry name" value="TMD0_ABC"/>
    <property type="match status" value="1"/>
</dbReference>
<evidence type="ECO:0000259" key="10">
    <source>
        <dbReference type="PROSITE" id="PS50893"/>
    </source>
</evidence>
<feature type="domain" description="ABC transmembrane type-1" evidence="11">
    <location>
        <begin position="902"/>
        <end position="1178"/>
    </location>
</feature>
<feature type="transmembrane region" description="Helical" evidence="9">
    <location>
        <begin position="487"/>
        <end position="514"/>
    </location>
</feature>
<evidence type="ECO:0000256" key="6">
    <source>
        <dbReference type="ARBA" id="ARBA00022989"/>
    </source>
</evidence>
<protein>
    <submittedName>
        <fullName evidence="12">P-loop containing nucleoside triphosphate hydrolase protein</fullName>
    </submittedName>
</protein>
<dbReference type="PROSITE" id="PS50893">
    <property type="entry name" value="ABC_TRANSPORTER_2"/>
    <property type="match status" value="2"/>
</dbReference>
<evidence type="ECO:0000256" key="7">
    <source>
        <dbReference type="ARBA" id="ARBA00023136"/>
    </source>
</evidence>
<gene>
    <name evidence="12" type="ORF">BDY21DRAFT_288240</name>
</gene>
<dbReference type="InterPro" id="IPR056227">
    <property type="entry name" value="TMD0_ABC"/>
</dbReference>
<dbReference type="PANTHER" id="PTHR24223">
    <property type="entry name" value="ATP-BINDING CASSETTE SUB-FAMILY C"/>
    <property type="match status" value="1"/>
</dbReference>
<feature type="domain" description="ABC transporter" evidence="10">
    <location>
        <begin position="608"/>
        <end position="834"/>
    </location>
</feature>
<evidence type="ECO:0000313" key="12">
    <source>
        <dbReference type="EMBL" id="KAF2456054.1"/>
    </source>
</evidence>
<dbReference type="InterPro" id="IPR003593">
    <property type="entry name" value="AAA+_ATPase"/>
</dbReference>
<feature type="transmembrane region" description="Helical" evidence="9">
    <location>
        <begin position="938"/>
        <end position="966"/>
    </location>
</feature>
<sequence length="1478" mass="162472">MSHPCPTDGSFGPTVGSCRGGFDFTLLFEESILGLLPQAAFLLLAPLRLVTLRRRRSRIAKGGHLGTLKFISSVLYAASSIVLLVLWSDVAQFRTRASIAAATVELLGSVMIGVLSRLEHTRAIRPSHLLQFFLLTMLACDAVHLRTLCLMDYPSSFIVSTSMHTTLAALMLLLESLGKTDLLSNSHAKSVPPEQAMGLFETRLFIWLNKLFQQGYRKVLTPQDLLSVDDSLLSGDVRSEFRQSWTRYPKKTGRYALLRVLLTVLRKEFLLPCIPRLLTTGTEIAQPFLIAAMISFIGRPDSEQTRNMGYGLIGAFALDYTLLAVFSSWHAQGVAKFNVKLRGCLISAIYHKALEIPSTDINLSAATVLMNVEVEKVVNGFKFVHDIWALAISSAVASYILYTYLGVSFLAPLLATLAAVLATLLISKNVKVRQAAWGTATGVRVSQFAQTAGNMKGIRMLGLVQVVQNTLADLRAKELVKYRYGQLLVWVLAICSLFQIATLFAYLVFAIIGLSTGQLTMKFEDLFASLSALKLVTTPMLFVLQHIQVVQNGVASAQAIQKYLQKESQPDALQENDASTLTFGHESDSIEMRPLRNDTGKEERQYAVQIKSANFGFEHGRPLLTSINLKLRTGALTIVIGQIASGKSMLLRSLAGETTLLQGAIDRPPGGMGFCSQTPWLRNLSLRENIIGESEFDERWYTTVTWACGLDVDFAELDRGDATLVGSRGVSLSGGQKNRLSLARALYSRRPVMLIDDVLSGLDNTTEKLVFERVFGRRGVLRKSGTTVILATHSTRVVSEADEIVVMANGSILEQGTYSGLRTKADFIREIKVQENEHSKAEGGDEDHESTNSPRSKHRACRDASGNDQNEEETDQTRRTGDIQSLLYFLRVVGRTTLTCYFILQSVSVILSTMQFIWLKMWAESTDGSRSSAVKNLAIFVVITIASIAATSLWIAQFVFAFLLRASSALHSNLLQSWMNAAYSFIASTDVGSITNRFSQDILLVDSQLPYSWSNTTDAIGLILANFGILIAATPPVAAIMPILGAIAWMIQRIYLRTSRQVRLMDIEAKAPLCTHFLETLEGLSTIRTFGWLDSYKRQNTELLNRSQVPYYLLFSIQNWLKLVLELMIAGVAIVVVGSATALRSSIDPGYLGLALVNIMDLGIEMRQLVTAWTDLETSLGAIVRIRRFVLTTPPEEDPGIPKAEPPASWPSSGSVEYRGVIARYSESGEDVLRGIDLRIRPGEKVGICGRTGSGKSSLVATLFGLLKVADGEVAIDGIPLSSIPLEVLRAKVTALPQDSVFLRGSVRYNLAPWISETSSSPTPLPSLHRSNVPDSKLVQALQGVGLWNRLAAAAGEDKDEAAVLDWEMKDVDSVLSHGERQLFCLARAIVMDGRIVVLDEATSSVDTQTEKRMQNILRSAFGDRTVLAIAHRLESILDFDRIVVMDTGRIVEVGEPETLMATQGSLFKTLVEAQRKK</sequence>
<dbReference type="CDD" id="cd18580">
    <property type="entry name" value="ABC_6TM_ABCC_D2"/>
    <property type="match status" value="1"/>
</dbReference>
<dbReference type="PROSITE" id="PS50929">
    <property type="entry name" value="ABC_TM1F"/>
    <property type="match status" value="2"/>
</dbReference>
<evidence type="ECO:0000256" key="1">
    <source>
        <dbReference type="ARBA" id="ARBA00004141"/>
    </source>
</evidence>
<dbReference type="PROSITE" id="PS00211">
    <property type="entry name" value="ABC_TRANSPORTER_1"/>
    <property type="match status" value="2"/>
</dbReference>
<evidence type="ECO:0000313" key="13">
    <source>
        <dbReference type="Proteomes" id="UP000799766"/>
    </source>
</evidence>
<feature type="domain" description="ABC transmembrane type-1" evidence="11">
    <location>
        <begin position="277"/>
        <end position="552"/>
    </location>
</feature>
<dbReference type="Gene3D" id="3.40.50.300">
    <property type="entry name" value="P-loop containing nucleotide triphosphate hydrolases"/>
    <property type="match status" value="2"/>
</dbReference>
<accession>A0A6A6NX23</accession>
<evidence type="ECO:0000256" key="2">
    <source>
        <dbReference type="ARBA" id="ARBA00022448"/>
    </source>
</evidence>